<dbReference type="Proteomes" id="UP000276215">
    <property type="component" value="Unassembled WGS sequence"/>
</dbReference>
<organism evidence="1 2">
    <name type="scientific">Choiromyces venosus 120613-1</name>
    <dbReference type="NCBI Taxonomy" id="1336337"/>
    <lineage>
        <taxon>Eukaryota</taxon>
        <taxon>Fungi</taxon>
        <taxon>Dikarya</taxon>
        <taxon>Ascomycota</taxon>
        <taxon>Pezizomycotina</taxon>
        <taxon>Pezizomycetes</taxon>
        <taxon>Pezizales</taxon>
        <taxon>Tuberaceae</taxon>
        <taxon>Choiromyces</taxon>
    </lineage>
</organism>
<dbReference type="AlphaFoldDB" id="A0A3N4JWM8"/>
<gene>
    <name evidence="1" type="ORF">L873DRAFT_365372</name>
</gene>
<accession>A0A3N4JWM8</accession>
<reference evidence="1 2" key="1">
    <citation type="journal article" date="2018" name="Nat. Ecol. Evol.">
        <title>Pezizomycetes genomes reveal the molecular basis of ectomycorrhizal truffle lifestyle.</title>
        <authorList>
            <person name="Murat C."/>
            <person name="Payen T."/>
            <person name="Noel B."/>
            <person name="Kuo A."/>
            <person name="Morin E."/>
            <person name="Chen J."/>
            <person name="Kohler A."/>
            <person name="Krizsan K."/>
            <person name="Balestrini R."/>
            <person name="Da Silva C."/>
            <person name="Montanini B."/>
            <person name="Hainaut M."/>
            <person name="Levati E."/>
            <person name="Barry K.W."/>
            <person name="Belfiori B."/>
            <person name="Cichocki N."/>
            <person name="Clum A."/>
            <person name="Dockter R.B."/>
            <person name="Fauchery L."/>
            <person name="Guy J."/>
            <person name="Iotti M."/>
            <person name="Le Tacon F."/>
            <person name="Lindquist E.A."/>
            <person name="Lipzen A."/>
            <person name="Malagnac F."/>
            <person name="Mello A."/>
            <person name="Molinier V."/>
            <person name="Miyauchi S."/>
            <person name="Poulain J."/>
            <person name="Riccioni C."/>
            <person name="Rubini A."/>
            <person name="Sitrit Y."/>
            <person name="Splivallo R."/>
            <person name="Traeger S."/>
            <person name="Wang M."/>
            <person name="Zifcakova L."/>
            <person name="Wipf D."/>
            <person name="Zambonelli A."/>
            <person name="Paolocci F."/>
            <person name="Nowrousian M."/>
            <person name="Ottonello S."/>
            <person name="Baldrian P."/>
            <person name="Spatafora J.W."/>
            <person name="Henrissat B."/>
            <person name="Nagy L.G."/>
            <person name="Aury J.M."/>
            <person name="Wincker P."/>
            <person name="Grigoriev I.V."/>
            <person name="Bonfante P."/>
            <person name="Martin F.M."/>
        </authorList>
    </citation>
    <scope>NUCLEOTIDE SEQUENCE [LARGE SCALE GENOMIC DNA]</scope>
    <source>
        <strain evidence="1 2">120613-1</strain>
    </source>
</reference>
<dbReference type="OrthoDB" id="76567at2759"/>
<proteinExistence type="predicted"/>
<evidence type="ECO:0000313" key="2">
    <source>
        <dbReference type="Proteomes" id="UP000276215"/>
    </source>
</evidence>
<protein>
    <submittedName>
        <fullName evidence="1">Uncharacterized protein</fullName>
    </submittedName>
</protein>
<dbReference type="EMBL" id="ML120366">
    <property type="protein sequence ID" value="RPB02756.1"/>
    <property type="molecule type" value="Genomic_DNA"/>
</dbReference>
<sequence length="172" mass="19440">MVVMPTALYETPVDWLIFEVAAWCVGGFLTLSDRDEFEITLPTVKNFLGRFAGSVKIPDLAFTPFVNGRTGAYPSVVLECGSERSGMHGFDTQLWQEGTAGAVKVVLWVQLLELEIGKQMSATLMICRCHLDGSIEKTLLFRQNRWRIRSSQLMNYLLATPRLDLIQRHTSR</sequence>
<name>A0A3N4JWM8_9PEZI</name>
<evidence type="ECO:0000313" key="1">
    <source>
        <dbReference type="EMBL" id="RPB02756.1"/>
    </source>
</evidence>
<dbReference type="STRING" id="1336337.A0A3N4JWM8"/>
<keyword evidence="2" id="KW-1185">Reference proteome</keyword>